<keyword evidence="1" id="KW-1133">Transmembrane helix</keyword>
<accession>A0A2P2C4W1</accession>
<dbReference type="EMBL" id="CZKB01000004">
    <property type="protein sequence ID" value="CUR57058.1"/>
    <property type="molecule type" value="Genomic_DNA"/>
</dbReference>
<sequence length="135" mass="13761">MVATSGLGAAAVLHTMWALGSPWPAADQDELADLVVGRRPFPSPTLTWGVVGLLTTAAGITAAAATPAPQRPWVRLGARGVGAVLLARGAGGLVVSSTQGRDATAAFRHNDVRIYSPLCLVLGAAAMVSVGRRRP</sequence>
<dbReference type="Pfam" id="PF13160">
    <property type="entry name" value="DUF3995"/>
    <property type="match status" value="1"/>
</dbReference>
<keyword evidence="1" id="KW-0472">Membrane</keyword>
<reference evidence="2" key="1">
    <citation type="submission" date="2015-08" db="EMBL/GenBank/DDBJ databases">
        <authorList>
            <person name="Babu N.S."/>
            <person name="Beckwith C.J."/>
            <person name="Beseler K.G."/>
            <person name="Brison A."/>
            <person name="Carone J.V."/>
            <person name="Caskin T.P."/>
            <person name="Diamond M."/>
            <person name="Durham M.E."/>
            <person name="Foxe J.M."/>
            <person name="Go M."/>
            <person name="Henderson B.A."/>
            <person name="Jones I.B."/>
            <person name="McGettigan J.A."/>
            <person name="Micheletti S.J."/>
            <person name="Nasrallah M.E."/>
            <person name="Ortiz D."/>
            <person name="Piller C.R."/>
            <person name="Privatt S.R."/>
            <person name="Schneider S.L."/>
            <person name="Sharp S."/>
            <person name="Smith T.C."/>
            <person name="Stanton J.D."/>
            <person name="Ullery H.E."/>
            <person name="Wilson R.J."/>
            <person name="Serrano M.G."/>
            <person name="Buck G."/>
            <person name="Lee V."/>
            <person name="Wang Y."/>
            <person name="Carvalho R."/>
            <person name="Voegtly L."/>
            <person name="Shi R."/>
            <person name="Duckworth R."/>
            <person name="Johnson A."/>
            <person name="Loviza R."/>
            <person name="Walstead R."/>
            <person name="Shah Z."/>
            <person name="Kiflezghi M."/>
            <person name="Wade K."/>
            <person name="Ball S.L."/>
            <person name="Bradley K.W."/>
            <person name="Asai D.J."/>
            <person name="Bowman C.A."/>
            <person name="Russell D.A."/>
            <person name="Pope W.H."/>
            <person name="Jacobs-Sera D."/>
            <person name="Hendrix R.W."/>
            <person name="Hatfull G.F."/>
        </authorList>
    </citation>
    <scope>NUCLEOTIDE SEQUENCE</scope>
</reference>
<evidence type="ECO:0000313" key="2">
    <source>
        <dbReference type="EMBL" id="CUR57058.1"/>
    </source>
</evidence>
<organism evidence="2">
    <name type="scientific">metagenome</name>
    <dbReference type="NCBI Taxonomy" id="256318"/>
    <lineage>
        <taxon>unclassified sequences</taxon>
        <taxon>metagenomes</taxon>
    </lineage>
</organism>
<feature type="transmembrane region" description="Helical" evidence="1">
    <location>
        <begin position="76"/>
        <end position="94"/>
    </location>
</feature>
<dbReference type="AlphaFoldDB" id="A0A2P2C4W1"/>
<feature type="transmembrane region" description="Helical" evidence="1">
    <location>
        <begin position="114"/>
        <end position="131"/>
    </location>
</feature>
<name>A0A2P2C4W1_9ZZZZ</name>
<gene>
    <name evidence="2" type="ORF">NOCA1120351</name>
</gene>
<proteinExistence type="predicted"/>
<keyword evidence="1" id="KW-0812">Transmembrane</keyword>
<evidence type="ECO:0008006" key="3">
    <source>
        <dbReference type="Google" id="ProtNLM"/>
    </source>
</evidence>
<dbReference type="InterPro" id="IPR025058">
    <property type="entry name" value="DUF3995"/>
</dbReference>
<protein>
    <recommendedName>
        <fullName evidence="3">DUF3995 domain-containing protein</fullName>
    </recommendedName>
</protein>
<evidence type="ECO:0000256" key="1">
    <source>
        <dbReference type="SAM" id="Phobius"/>
    </source>
</evidence>
<feature type="transmembrane region" description="Helical" evidence="1">
    <location>
        <begin position="46"/>
        <end position="64"/>
    </location>
</feature>